<accession>A0A1J4RM01</accession>
<dbReference type="PANTHER" id="PTHR45947">
    <property type="entry name" value="SULFOQUINOVOSYL TRANSFERASE SQD2"/>
    <property type="match status" value="1"/>
</dbReference>
<evidence type="ECO:0000259" key="1">
    <source>
        <dbReference type="Pfam" id="PF00534"/>
    </source>
</evidence>
<dbReference type="Pfam" id="PF13489">
    <property type="entry name" value="Methyltransf_23"/>
    <property type="match status" value="1"/>
</dbReference>
<organism evidence="3 4">
    <name type="scientific">Candidatus Beckwithbacteria bacterium CG1_02_47_37</name>
    <dbReference type="NCBI Taxonomy" id="1805034"/>
    <lineage>
        <taxon>Bacteria</taxon>
        <taxon>Candidatus Beckwithiibacteriota</taxon>
    </lineage>
</organism>
<feature type="domain" description="Glycosyltransferase subfamily 4-like N-terminal" evidence="2">
    <location>
        <begin position="308"/>
        <end position="410"/>
    </location>
</feature>
<proteinExistence type="predicted"/>
<protein>
    <recommendedName>
        <fullName evidence="5">Glycosyl transferase family 1 domain-containing protein</fullName>
    </recommendedName>
</protein>
<dbReference type="AlphaFoldDB" id="A0A1J4RM01"/>
<dbReference type="Proteomes" id="UP000183144">
    <property type="component" value="Unassembled WGS sequence"/>
</dbReference>
<dbReference type="Pfam" id="PF13439">
    <property type="entry name" value="Glyco_transf_4"/>
    <property type="match status" value="1"/>
</dbReference>
<reference evidence="3 4" key="1">
    <citation type="journal article" date="2016" name="Environ. Microbiol.">
        <title>Genomic resolution of a cold subsurface aquifer community provides metabolic insights for novel microbes adapted to high CO concentrations.</title>
        <authorList>
            <person name="Probst A.J."/>
            <person name="Castelle C.J."/>
            <person name="Singh A."/>
            <person name="Brown C.T."/>
            <person name="Anantharaman K."/>
            <person name="Sharon I."/>
            <person name="Hug L.A."/>
            <person name="Burstein D."/>
            <person name="Emerson J.B."/>
            <person name="Thomas B.C."/>
            <person name="Banfield J.F."/>
        </authorList>
    </citation>
    <scope>NUCLEOTIDE SEQUENCE [LARGE SCALE GENOMIC DNA]</scope>
    <source>
        <strain evidence="3">CG1_02_47_37</strain>
    </source>
</reference>
<dbReference type="InterPro" id="IPR028098">
    <property type="entry name" value="Glyco_trans_4-like_N"/>
</dbReference>
<dbReference type="GO" id="GO:0016757">
    <property type="term" value="F:glycosyltransferase activity"/>
    <property type="evidence" value="ECO:0007669"/>
    <property type="project" value="InterPro"/>
</dbReference>
<dbReference type="Pfam" id="PF00534">
    <property type="entry name" value="Glycos_transf_1"/>
    <property type="match status" value="1"/>
</dbReference>
<dbReference type="EMBL" id="MNUI01000085">
    <property type="protein sequence ID" value="OIN88072.1"/>
    <property type="molecule type" value="Genomic_DNA"/>
</dbReference>
<sequence>MTINDQRYYENYWRHRLKHEPGLTRQIPLRIKLALTHLPPWPVTILDLGCGEGSLGRAAKAINPRHRLVGADIAPTALKLARSGYDSVIPVDFDRPRRPAKLRQKFDVVTALEVIEHLRHPGRLLGLAFTSLLPGGKLILSFPNTQWWGFKHDRPAYTTADHNQFFNLNSITKLLNRQGFWIETIDGIFTLPWYFGRLPHPLQKFLGQVRPDLFGYQLILVCRKKNKSTVAHLIKDYLNPSESWLYTQVTTSRQTFPLVLCRNRKNLDQFPYPALGKYPLLTDNLGPSLFRKTAALAQTLKDRWLGPENKYYRRLITASGARLIHAHYGPTGWEAIGLKRQTHLPLVVSFYGGDAYWLPTNFPIWRRRYLNLWRAADVIIVKGPKMKQRLVELGCPQSKIRIIDHGVNLAKIPFRPRRRQPGEPVRLLSACTLVDYKGVSHTVQAVARVRLALPQLRLTIFGSGPQEKQIKKLINELKLNQIVSLKPFLPWGKLIKACGRYQLFIHPSYTTPDNKQEGVPTSLIERAASGMPVIATRHADIPEIVKNGLNGYLVPENDVQALAEKLITLVNQPERWRQFGQNGRKLVIKSFDAVKQTAVRERLYASLIAGNASRKYVRSGNAAVRR</sequence>
<dbReference type="SUPFAM" id="SSF53335">
    <property type="entry name" value="S-adenosyl-L-methionine-dependent methyltransferases"/>
    <property type="match status" value="1"/>
</dbReference>
<dbReference type="InterPro" id="IPR001296">
    <property type="entry name" value="Glyco_trans_1"/>
</dbReference>
<dbReference type="Gene3D" id="3.40.50.2000">
    <property type="entry name" value="Glycogen Phosphorylase B"/>
    <property type="match status" value="2"/>
</dbReference>
<gene>
    <name evidence="3" type="ORF">AUJ59_04675</name>
</gene>
<feature type="domain" description="Glycosyl transferase family 1" evidence="1">
    <location>
        <begin position="417"/>
        <end position="585"/>
    </location>
</feature>
<evidence type="ECO:0008006" key="5">
    <source>
        <dbReference type="Google" id="ProtNLM"/>
    </source>
</evidence>
<dbReference type="CDD" id="cd02440">
    <property type="entry name" value="AdoMet_MTases"/>
    <property type="match status" value="1"/>
</dbReference>
<dbReference type="PANTHER" id="PTHR45947:SF14">
    <property type="entry name" value="SLL1723 PROTEIN"/>
    <property type="match status" value="1"/>
</dbReference>
<evidence type="ECO:0000313" key="3">
    <source>
        <dbReference type="EMBL" id="OIN88072.1"/>
    </source>
</evidence>
<name>A0A1J4RM01_9BACT</name>
<evidence type="ECO:0000259" key="2">
    <source>
        <dbReference type="Pfam" id="PF13439"/>
    </source>
</evidence>
<evidence type="ECO:0000313" key="4">
    <source>
        <dbReference type="Proteomes" id="UP000183144"/>
    </source>
</evidence>
<dbReference type="InterPro" id="IPR029063">
    <property type="entry name" value="SAM-dependent_MTases_sf"/>
</dbReference>
<dbReference type="STRING" id="1805034.AUJ59_04675"/>
<dbReference type="InterPro" id="IPR050194">
    <property type="entry name" value="Glycosyltransferase_grp1"/>
</dbReference>
<dbReference type="Gene3D" id="3.40.50.150">
    <property type="entry name" value="Vaccinia Virus protein VP39"/>
    <property type="match status" value="1"/>
</dbReference>
<comment type="caution">
    <text evidence="3">The sequence shown here is derived from an EMBL/GenBank/DDBJ whole genome shotgun (WGS) entry which is preliminary data.</text>
</comment>
<dbReference type="SUPFAM" id="SSF53756">
    <property type="entry name" value="UDP-Glycosyltransferase/glycogen phosphorylase"/>
    <property type="match status" value="1"/>
</dbReference>